<name>A0A4Q7N896_9BURK</name>
<dbReference type="Pfam" id="PF04339">
    <property type="entry name" value="FemAB_like"/>
    <property type="match status" value="1"/>
</dbReference>
<dbReference type="EMBL" id="SGXC01000003">
    <property type="protein sequence ID" value="RZS78249.1"/>
    <property type="molecule type" value="Genomic_DNA"/>
</dbReference>
<dbReference type="PANTHER" id="PTHR47017">
    <property type="entry name" value="ACYL-COA"/>
    <property type="match status" value="1"/>
</dbReference>
<proteinExistence type="predicted"/>
<dbReference type="InterPro" id="IPR007434">
    <property type="entry name" value="FemAB-like"/>
</dbReference>
<protein>
    <submittedName>
        <fullName evidence="1">Peptidoglycan biosynthesis/recognition protein</fullName>
    </submittedName>
</protein>
<dbReference type="Proteomes" id="UP000292445">
    <property type="component" value="Unassembled WGS sequence"/>
</dbReference>
<dbReference type="SUPFAM" id="SSF55729">
    <property type="entry name" value="Acyl-CoA N-acyltransferases (Nat)"/>
    <property type="match status" value="1"/>
</dbReference>
<evidence type="ECO:0000313" key="1">
    <source>
        <dbReference type="EMBL" id="RZS78249.1"/>
    </source>
</evidence>
<evidence type="ECO:0000313" key="2">
    <source>
        <dbReference type="Proteomes" id="UP000292445"/>
    </source>
</evidence>
<dbReference type="AlphaFoldDB" id="A0A4Q7N896"/>
<keyword evidence="2" id="KW-1185">Reference proteome</keyword>
<gene>
    <name evidence="1" type="ORF">EV675_4893</name>
</gene>
<accession>A0A4Q7N896</accession>
<comment type="caution">
    <text evidence="1">The sequence shown here is derived from an EMBL/GenBank/DDBJ whole genome shotgun (WGS) entry which is preliminary data.</text>
</comment>
<sequence>MQRTAVEVAGPGATPDFLRPYLNRLEPEGLVGHFLACPPQGFSAWVTASGGPMFRARFDLLTTADDGAKRLVRRLPGFRFWKGLLQPRTAFVGTTVSEYALLAAGTDPARLAAQLKAEYGGQQPFLIVKDLPQDSPLLSAEENDCAAALAQACQAEGFVLVEGQALAYVPVDFASLDAYLERVSYSRRKNIRRKLRSRAGLDIERVMAGDARFARPEVLREFYALYRNVYDQSEMHFDLLTEDFFQRVLQDGDSGGIIFVYRREGRMIGYNICFECDGNLVDKYIGFQYPDARDNNLYFVSWMVNLEYALERGLRHYIAGWTDPEVKSYLGASFTFTRHAVYIRNPLLRAVLKRFAGRFEGDRTWSEGDKP</sequence>
<reference evidence="1 2" key="1">
    <citation type="submission" date="2019-02" db="EMBL/GenBank/DDBJ databases">
        <title>Genomic Encyclopedia of Type Strains, Phase IV (KMG-IV): sequencing the most valuable type-strain genomes for metagenomic binning, comparative biology and taxonomic classification.</title>
        <authorList>
            <person name="Goeker M."/>
        </authorList>
    </citation>
    <scope>NUCLEOTIDE SEQUENCE [LARGE SCALE GENOMIC DNA]</scope>
    <source>
        <strain evidence="1 2">K24</strain>
    </source>
</reference>
<dbReference type="Gene3D" id="3.40.630.30">
    <property type="match status" value="1"/>
</dbReference>
<organism evidence="1 2">
    <name type="scientific">Pigmentiphaga kullae</name>
    <dbReference type="NCBI Taxonomy" id="151784"/>
    <lineage>
        <taxon>Bacteria</taxon>
        <taxon>Pseudomonadati</taxon>
        <taxon>Pseudomonadota</taxon>
        <taxon>Betaproteobacteria</taxon>
        <taxon>Burkholderiales</taxon>
        <taxon>Alcaligenaceae</taxon>
        <taxon>Pigmentiphaga</taxon>
    </lineage>
</organism>
<dbReference type="InterPro" id="IPR016181">
    <property type="entry name" value="Acyl_CoA_acyltransferase"/>
</dbReference>
<dbReference type="PANTHER" id="PTHR47017:SF1">
    <property type="entry name" value="ACYL-COA"/>
    <property type="match status" value="1"/>
</dbReference>